<sequence>MAQSSQQADPLMQGFVAPPNAARPRVWWHWMNGNITQEGIAADLAWMDEVGIGGFQNFDADLGTPQIVENRLAYMTPEWREAFRFAASEADRYGLEMAIAASPGWSETGGPWVPAEDGVKKIVWGQTLLTGGTAFHGAINRAPTNTGPYQAMPVPEPEIALSDSHPPELPDASGHIAVLAVPVSEPTLPTPQFSLADGTAVSPAAMVDADLESGHALPLAADKSGALYVTYPQPVIVRSLDLAIPGLVRPFRSPPVLPLLEVRTADGWQQVGDIPLINTPMTLGFEPVTGSEFRLRIIENPNIVPPTEMDGVEGAVALDVFALGDLSTVSVNQFAFGAGHRMNRVQEKAGFAGVMDYYAIMSDDETPVELALGDVIDISDRVAADGTLDWTPPAGSDWLVLDFGWSLIGTTNHPAPPEATGLEVDKYDPHAVRRYLETYLGMYREATGDDLIGERGLRAILTDSIETGFANWTPAMEREFEERRGYALRPWLPALTGLVIGSEAETEAFLYDWRDTLAELLTDNHYGTVADVAHENGLIVYGEALEDKRPMLGDDLSMRRHADIPMAALWTYPSHGSVRTTLIGDMRGAASTAHVYGQNLVAAESMTAANSPWAFSPRDLRRFIDLEFAHGINRPVIHTSVHQPLDDFQPGVTLAIFGQYFNRHETWAGMARPWVDYMSRNAYMLQQGHFFADVAWFRGEEAPVTAQYAAAVPDGLPQEYAFDFVNADMLADAMHVEDGMLVTQGGTRYRALVLGPDARNMTLPTLRRIADLVGQGATVIGERPAATPSLADDKEEFARLADQLWTGPNVHGTADYSAVLHELGVAPDFAFTGGGSDAEILFLHRQMADGSHSYFLNNRRNRAEQVEARFRVTGYAPELWDAVTGEARPLSYRFDGDHTVVPVAMGPEESFFVVFREATSAQSRTVPQASAQAVATIDGPWQVVFQEGRGAPAGIAMDELSPLNEHADDGVRYFSGVASYTTTFTVEDADEGLWVDLGQVADVAEVYINGTYAGTSWWAPDRVAIGEFLQPGENRLEVRVANRWINRLIGDAQPGAEPLTQATAPTYMPDAPLRPAGLIGPVRLLSTP</sequence>
<protein>
    <submittedName>
        <fullName evidence="3">Glycosyl hydrolase</fullName>
    </submittedName>
</protein>
<keyword evidence="1" id="KW-0732">Signal</keyword>
<dbReference type="PANTHER" id="PTHR43817:SF1">
    <property type="entry name" value="HYDROLASE, FAMILY 43, PUTATIVE (AFU_ORTHOLOGUE AFUA_3G01660)-RELATED"/>
    <property type="match status" value="1"/>
</dbReference>
<keyword evidence="2 3" id="KW-0378">Hydrolase</keyword>
<name>A0ABU9IF78_9SPHN</name>
<dbReference type="EMBL" id="JBBYHV010000002">
    <property type="protein sequence ID" value="MEL1251075.1"/>
    <property type="molecule type" value="Genomic_DNA"/>
</dbReference>
<keyword evidence="4" id="KW-1185">Reference proteome</keyword>
<dbReference type="RefSeq" id="WP_341673641.1">
    <property type="nucleotide sequence ID" value="NZ_JBBYHV010000002.1"/>
</dbReference>
<evidence type="ECO:0000313" key="4">
    <source>
        <dbReference type="Proteomes" id="UP001497045"/>
    </source>
</evidence>
<dbReference type="GO" id="GO:0016787">
    <property type="term" value="F:hydrolase activity"/>
    <property type="evidence" value="ECO:0007669"/>
    <property type="project" value="UniProtKB-KW"/>
</dbReference>
<dbReference type="Proteomes" id="UP001497045">
    <property type="component" value="Unassembled WGS sequence"/>
</dbReference>
<reference evidence="3 4" key="1">
    <citation type="submission" date="2024-04" db="EMBL/GenBank/DDBJ databases">
        <title>Aurantiacibacter sp. DGU6 16S ribosomal RNA gene Genome sequencing and assembly.</title>
        <authorList>
            <person name="Park S."/>
        </authorList>
    </citation>
    <scope>NUCLEOTIDE SEQUENCE [LARGE SCALE GENOMIC DNA]</scope>
    <source>
        <strain evidence="3 4">DGU6</strain>
    </source>
</reference>
<evidence type="ECO:0000256" key="1">
    <source>
        <dbReference type="ARBA" id="ARBA00022729"/>
    </source>
</evidence>
<dbReference type="Pfam" id="PF17132">
    <property type="entry name" value="Glyco_hydro_106"/>
    <property type="match status" value="1"/>
</dbReference>
<proteinExistence type="predicted"/>
<dbReference type="Gene3D" id="2.60.120.260">
    <property type="entry name" value="Galactose-binding domain-like"/>
    <property type="match status" value="1"/>
</dbReference>
<dbReference type="SUPFAM" id="SSF49785">
    <property type="entry name" value="Galactose-binding domain-like"/>
    <property type="match status" value="1"/>
</dbReference>
<dbReference type="NCBIfam" id="NF045579">
    <property type="entry name" value="rhamnoside_JR"/>
    <property type="match status" value="1"/>
</dbReference>
<accession>A0ABU9IF78</accession>
<evidence type="ECO:0000256" key="2">
    <source>
        <dbReference type="ARBA" id="ARBA00022801"/>
    </source>
</evidence>
<dbReference type="InterPro" id="IPR008979">
    <property type="entry name" value="Galactose-bd-like_sf"/>
</dbReference>
<comment type="caution">
    <text evidence="3">The sequence shown here is derived from an EMBL/GenBank/DDBJ whole genome shotgun (WGS) entry which is preliminary data.</text>
</comment>
<organism evidence="3 4">
    <name type="scientific">Aurantiacibacter gilvus</name>
    <dbReference type="NCBI Taxonomy" id="3139141"/>
    <lineage>
        <taxon>Bacteria</taxon>
        <taxon>Pseudomonadati</taxon>
        <taxon>Pseudomonadota</taxon>
        <taxon>Alphaproteobacteria</taxon>
        <taxon>Sphingomonadales</taxon>
        <taxon>Erythrobacteraceae</taxon>
        <taxon>Aurantiacibacter</taxon>
    </lineage>
</organism>
<dbReference type="PANTHER" id="PTHR43817">
    <property type="entry name" value="GLYCOSYL HYDROLASE"/>
    <property type="match status" value="1"/>
</dbReference>
<gene>
    <name evidence="3" type="ORF">AAEO60_10355</name>
</gene>
<evidence type="ECO:0000313" key="3">
    <source>
        <dbReference type="EMBL" id="MEL1251075.1"/>
    </source>
</evidence>